<proteinExistence type="predicted"/>
<dbReference type="InterPro" id="IPR011992">
    <property type="entry name" value="EF-hand-dom_pair"/>
</dbReference>
<dbReference type="Gene3D" id="1.10.238.10">
    <property type="entry name" value="EF-hand"/>
    <property type="match status" value="1"/>
</dbReference>
<dbReference type="Proteomes" id="UP000190135">
    <property type="component" value="Unassembled WGS sequence"/>
</dbReference>
<dbReference type="PROSITE" id="PS50222">
    <property type="entry name" value="EF_HAND_2"/>
    <property type="match status" value="1"/>
</dbReference>
<evidence type="ECO:0000313" key="4">
    <source>
        <dbReference type="EMBL" id="SKA17247.1"/>
    </source>
</evidence>
<dbReference type="Pfam" id="PF13202">
    <property type="entry name" value="EF-hand_5"/>
    <property type="match status" value="2"/>
</dbReference>
<keyword evidence="2" id="KW-0732">Signal</keyword>
<protein>
    <submittedName>
        <fullName evidence="4">EF hand</fullName>
    </submittedName>
</protein>
<evidence type="ECO:0000259" key="3">
    <source>
        <dbReference type="PROSITE" id="PS50222"/>
    </source>
</evidence>
<keyword evidence="5" id="KW-1185">Reference proteome</keyword>
<feature type="compositionally biased region" description="Basic and acidic residues" evidence="1">
    <location>
        <begin position="31"/>
        <end position="40"/>
    </location>
</feature>
<evidence type="ECO:0000256" key="2">
    <source>
        <dbReference type="SAM" id="SignalP"/>
    </source>
</evidence>
<feature type="signal peptide" evidence="2">
    <location>
        <begin position="1"/>
        <end position="23"/>
    </location>
</feature>
<sequence length="147" mass="14805">MKRAIAASALAALMSLGVASAYAQPAGMTQSEHEAHHPDGGADQQAKGTGMMGQGMMSGSGMMGAGMMQGMMGQGGMRGGAHGMMGPGMTKMMVIMMDTDGNGTLSLDEVQAVHARMFKAMDANGDGQLSADEMSSFCSGGAAQSTD</sequence>
<feature type="domain" description="EF-hand" evidence="3">
    <location>
        <begin position="109"/>
        <end position="144"/>
    </location>
</feature>
<organism evidence="4 5">
    <name type="scientific">Consotaella salsifontis</name>
    <dbReference type="NCBI Taxonomy" id="1365950"/>
    <lineage>
        <taxon>Bacteria</taxon>
        <taxon>Pseudomonadati</taxon>
        <taxon>Pseudomonadota</taxon>
        <taxon>Alphaproteobacteria</taxon>
        <taxon>Hyphomicrobiales</taxon>
        <taxon>Aurantimonadaceae</taxon>
        <taxon>Consotaella</taxon>
    </lineage>
</organism>
<dbReference type="OrthoDB" id="7366896at2"/>
<dbReference type="CDD" id="cd00051">
    <property type="entry name" value="EFh"/>
    <property type="match status" value="1"/>
</dbReference>
<evidence type="ECO:0000313" key="5">
    <source>
        <dbReference type="Proteomes" id="UP000190135"/>
    </source>
</evidence>
<evidence type="ECO:0000256" key="1">
    <source>
        <dbReference type="SAM" id="MobiDB-lite"/>
    </source>
</evidence>
<dbReference type="EMBL" id="FUXL01000007">
    <property type="protein sequence ID" value="SKA17247.1"/>
    <property type="molecule type" value="Genomic_DNA"/>
</dbReference>
<dbReference type="InterPro" id="IPR018247">
    <property type="entry name" value="EF_Hand_1_Ca_BS"/>
</dbReference>
<feature type="chain" id="PRO_5013227715" evidence="2">
    <location>
        <begin position="24"/>
        <end position="147"/>
    </location>
</feature>
<name>A0A1T4RMY7_9HYPH</name>
<gene>
    <name evidence="4" type="ORF">SAMN05428963_107101</name>
</gene>
<feature type="region of interest" description="Disordered" evidence="1">
    <location>
        <begin position="27"/>
        <end position="54"/>
    </location>
</feature>
<reference evidence="4 5" key="1">
    <citation type="submission" date="2017-02" db="EMBL/GenBank/DDBJ databases">
        <authorList>
            <person name="Peterson S.W."/>
        </authorList>
    </citation>
    <scope>NUCLEOTIDE SEQUENCE [LARGE SCALE GENOMIC DNA]</scope>
    <source>
        <strain evidence="4 5">USBA 369</strain>
    </source>
</reference>
<dbReference type="InterPro" id="IPR002048">
    <property type="entry name" value="EF_hand_dom"/>
</dbReference>
<accession>A0A1T4RMY7</accession>
<dbReference type="AlphaFoldDB" id="A0A1T4RMY7"/>
<dbReference type="STRING" id="1365950.SAMN05428963_107101"/>
<dbReference type="SUPFAM" id="SSF47473">
    <property type="entry name" value="EF-hand"/>
    <property type="match status" value="1"/>
</dbReference>
<dbReference type="RefSeq" id="WP_078708604.1">
    <property type="nucleotide sequence ID" value="NZ_FUXL01000007.1"/>
</dbReference>
<dbReference type="GO" id="GO:0005509">
    <property type="term" value="F:calcium ion binding"/>
    <property type="evidence" value="ECO:0007669"/>
    <property type="project" value="InterPro"/>
</dbReference>
<dbReference type="PROSITE" id="PS00018">
    <property type="entry name" value="EF_HAND_1"/>
    <property type="match status" value="1"/>
</dbReference>